<name>A0A225VQF0_9STRA</name>
<keyword evidence="1" id="KW-0732">Signal</keyword>
<evidence type="ECO:0000256" key="1">
    <source>
        <dbReference type="SAM" id="SignalP"/>
    </source>
</evidence>
<gene>
    <name evidence="2" type="ORF">PHMEG_00020648</name>
</gene>
<organism evidence="2 3">
    <name type="scientific">Phytophthora megakarya</name>
    <dbReference type="NCBI Taxonomy" id="4795"/>
    <lineage>
        <taxon>Eukaryota</taxon>
        <taxon>Sar</taxon>
        <taxon>Stramenopiles</taxon>
        <taxon>Oomycota</taxon>
        <taxon>Peronosporomycetes</taxon>
        <taxon>Peronosporales</taxon>
        <taxon>Peronosporaceae</taxon>
        <taxon>Phytophthora</taxon>
    </lineage>
</organism>
<evidence type="ECO:0000313" key="3">
    <source>
        <dbReference type="Proteomes" id="UP000198211"/>
    </source>
</evidence>
<dbReference type="OrthoDB" id="144577at2759"/>
<sequence length="148" mass="16815">MRLIISTVLVLGILSNVVEASNNGELARSVDAKVVEERFLRVFTSEDEERTGALSSLARVFKNQEVAKAKKLIAEKASLNRILENEVNPKHLRKALGLSKDFDLARFNSLSREKQDKLIAIINSSDEMGSKYQMLRQYEPLWKRKHSS</sequence>
<keyword evidence="3" id="KW-1185">Reference proteome</keyword>
<reference evidence="3" key="1">
    <citation type="submission" date="2017-03" db="EMBL/GenBank/DDBJ databases">
        <title>Phytopthora megakarya and P. palmivora, two closely related causual agents of cacao black pod achieved similar genome size and gene model numbers by different mechanisms.</title>
        <authorList>
            <person name="Ali S."/>
            <person name="Shao J."/>
            <person name="Larry D.J."/>
            <person name="Kronmiller B."/>
            <person name="Shen D."/>
            <person name="Strem M.D."/>
            <person name="Melnick R.L."/>
            <person name="Guiltinan M.J."/>
            <person name="Tyler B.M."/>
            <person name="Meinhardt L.W."/>
            <person name="Bailey B.A."/>
        </authorList>
    </citation>
    <scope>NUCLEOTIDE SEQUENCE [LARGE SCALE GENOMIC DNA]</scope>
    <source>
        <strain evidence="3">zdho120</strain>
    </source>
</reference>
<evidence type="ECO:0000313" key="2">
    <source>
        <dbReference type="EMBL" id="OWZ07017.1"/>
    </source>
</evidence>
<dbReference type="Proteomes" id="UP000198211">
    <property type="component" value="Unassembled WGS sequence"/>
</dbReference>
<feature type="signal peptide" evidence="1">
    <location>
        <begin position="1"/>
        <end position="20"/>
    </location>
</feature>
<accession>A0A225VQF0</accession>
<dbReference type="EMBL" id="NBNE01003714">
    <property type="protein sequence ID" value="OWZ07017.1"/>
    <property type="molecule type" value="Genomic_DNA"/>
</dbReference>
<proteinExistence type="predicted"/>
<protein>
    <submittedName>
        <fullName evidence="2">RxLR effector protein</fullName>
    </submittedName>
</protein>
<dbReference type="AlphaFoldDB" id="A0A225VQF0"/>
<feature type="chain" id="PRO_5012307809" evidence="1">
    <location>
        <begin position="21"/>
        <end position="148"/>
    </location>
</feature>
<comment type="caution">
    <text evidence="2">The sequence shown here is derived from an EMBL/GenBank/DDBJ whole genome shotgun (WGS) entry which is preliminary data.</text>
</comment>